<dbReference type="GO" id="GO:0006508">
    <property type="term" value="P:proteolysis"/>
    <property type="evidence" value="ECO:0007669"/>
    <property type="project" value="UniProtKB-KW"/>
</dbReference>
<name>A0AA46TGE3_9ACTN</name>
<organism evidence="6 7">
    <name type="scientific">Solicola gregarius</name>
    <dbReference type="NCBI Taxonomy" id="2908642"/>
    <lineage>
        <taxon>Bacteria</taxon>
        <taxon>Bacillati</taxon>
        <taxon>Actinomycetota</taxon>
        <taxon>Actinomycetes</taxon>
        <taxon>Propionibacteriales</taxon>
        <taxon>Nocardioidaceae</taxon>
        <taxon>Solicola</taxon>
    </lineage>
</organism>
<keyword evidence="4" id="KW-0788">Thiol protease</keyword>
<dbReference type="InterPro" id="IPR051202">
    <property type="entry name" value="Peptidase_C40"/>
</dbReference>
<proteinExistence type="inferred from homology"/>
<evidence type="ECO:0000313" key="6">
    <source>
        <dbReference type="EMBL" id="UYM04882.1"/>
    </source>
</evidence>
<dbReference type="Gene3D" id="3.90.1720.10">
    <property type="entry name" value="endopeptidase domain like (from Nostoc punctiforme)"/>
    <property type="match status" value="1"/>
</dbReference>
<dbReference type="PANTHER" id="PTHR47053">
    <property type="entry name" value="MUREIN DD-ENDOPEPTIDASE MEPH-RELATED"/>
    <property type="match status" value="1"/>
</dbReference>
<sequence length="292" mass="30880">MTTVISVPVTTVWKGPDAPRDVDAAIVARTPDPVAWNAALLAAPPSALHGRAETQALYGEPVRVVSERAGWVELVLPWQPSSADPAGYPGWVPAAHVSDTDPVDGPLAVVTTPTVTADDRELSYGTVLPETERGPAVVRLAGPDGPITAPTSAVARVPEPTDVRDVEALLTEARQFVGMRYVWGGTSGWGLDCSGFVHLVHRRAGVTVPRDAYDQIEAATRLDPTEASTGDLYFFGLTSRGITHVGFATNPAGAELAMLHAPDGDRSQHIEDAPMAPPRRADLAGAGRFIRH</sequence>
<dbReference type="InterPro" id="IPR038765">
    <property type="entry name" value="Papain-like_cys_pep_sf"/>
</dbReference>
<dbReference type="AlphaFoldDB" id="A0AA46TGE3"/>
<dbReference type="KEGG" id="sgrg:L0C25_20510"/>
<dbReference type="RefSeq" id="WP_271636868.1">
    <property type="nucleotide sequence ID" value="NZ_CP094970.1"/>
</dbReference>
<protein>
    <submittedName>
        <fullName evidence="6">C40 family peptidase</fullName>
    </submittedName>
</protein>
<dbReference type="Pfam" id="PF00877">
    <property type="entry name" value="NLPC_P60"/>
    <property type="match status" value="1"/>
</dbReference>
<evidence type="ECO:0000256" key="3">
    <source>
        <dbReference type="ARBA" id="ARBA00022801"/>
    </source>
</evidence>
<evidence type="ECO:0000256" key="1">
    <source>
        <dbReference type="ARBA" id="ARBA00007074"/>
    </source>
</evidence>
<dbReference type="SUPFAM" id="SSF54001">
    <property type="entry name" value="Cysteine proteinases"/>
    <property type="match status" value="1"/>
</dbReference>
<dbReference type="PROSITE" id="PS51935">
    <property type="entry name" value="NLPC_P60"/>
    <property type="match status" value="1"/>
</dbReference>
<comment type="similarity">
    <text evidence="1">Belongs to the peptidase C40 family.</text>
</comment>
<evidence type="ECO:0000256" key="4">
    <source>
        <dbReference type="ARBA" id="ARBA00022807"/>
    </source>
</evidence>
<accession>A0AA46TGE3</accession>
<dbReference type="Proteomes" id="UP001164390">
    <property type="component" value="Chromosome"/>
</dbReference>
<keyword evidence="3" id="KW-0378">Hydrolase</keyword>
<reference evidence="6" key="1">
    <citation type="submission" date="2022-01" db="EMBL/GenBank/DDBJ databases">
        <title>Nocardioidaceae gen. sp. A5X3R13.</title>
        <authorList>
            <person name="Lopez Marin M.A."/>
            <person name="Uhlik O."/>
        </authorList>
    </citation>
    <scope>NUCLEOTIDE SEQUENCE</scope>
    <source>
        <strain evidence="6">A5X3R13</strain>
    </source>
</reference>
<dbReference type="GO" id="GO:0008234">
    <property type="term" value="F:cysteine-type peptidase activity"/>
    <property type="evidence" value="ECO:0007669"/>
    <property type="project" value="UniProtKB-KW"/>
</dbReference>
<keyword evidence="2" id="KW-0645">Protease</keyword>
<dbReference type="EMBL" id="CP094970">
    <property type="protein sequence ID" value="UYM04882.1"/>
    <property type="molecule type" value="Genomic_DNA"/>
</dbReference>
<feature type="domain" description="NlpC/P60" evidence="5">
    <location>
        <begin position="163"/>
        <end position="290"/>
    </location>
</feature>
<evidence type="ECO:0000313" key="7">
    <source>
        <dbReference type="Proteomes" id="UP001164390"/>
    </source>
</evidence>
<evidence type="ECO:0000259" key="5">
    <source>
        <dbReference type="PROSITE" id="PS51935"/>
    </source>
</evidence>
<gene>
    <name evidence="6" type="ORF">L0C25_20510</name>
</gene>
<dbReference type="PANTHER" id="PTHR47053:SF1">
    <property type="entry name" value="MUREIN DD-ENDOPEPTIDASE MEPH-RELATED"/>
    <property type="match status" value="1"/>
</dbReference>
<dbReference type="Gene3D" id="2.30.30.40">
    <property type="entry name" value="SH3 Domains"/>
    <property type="match status" value="1"/>
</dbReference>
<dbReference type="InterPro" id="IPR000064">
    <property type="entry name" value="NLP_P60_dom"/>
</dbReference>
<keyword evidence="7" id="KW-1185">Reference proteome</keyword>
<evidence type="ECO:0000256" key="2">
    <source>
        <dbReference type="ARBA" id="ARBA00022670"/>
    </source>
</evidence>